<dbReference type="EMBL" id="BGZK01000269">
    <property type="protein sequence ID" value="GBP33119.1"/>
    <property type="molecule type" value="Genomic_DNA"/>
</dbReference>
<name>A0A4C1V3I5_EUMVA</name>
<evidence type="ECO:0000256" key="2">
    <source>
        <dbReference type="ARBA" id="ARBA00024195"/>
    </source>
</evidence>
<gene>
    <name evidence="5" type="primary">PPAF2</name>
    <name evidence="5" type="ORF">EVAR_18600_1</name>
</gene>
<sequence length="253" mass="27912">MRRDKPDDDDDNPSGKTPATYLGSGSLIHPSVVLTAGHLVFNNWSYKVRAGITSLHENYLGNELYPHQDRNVKNITVNKEFDKNTLFFDVALLFLESPMTMAPNVGVVCLPSQSDYSSARSNCIGSGWGKDKFGKRGKYRTRMKKFNLTLIDHNKCQEQLQQTRLGLFFELHPTFTCADDSSAKDGCQGDGGSPLVCPIAGENMRYQQRGIVSWGIGCGNTGVPTVYVDVARVRAWIDGAVVAEGLDPQVYTP</sequence>
<dbReference type="AlphaFoldDB" id="A0A4C1V3I5"/>
<feature type="region of interest" description="Disordered" evidence="3">
    <location>
        <begin position="1"/>
        <end position="22"/>
    </location>
</feature>
<comment type="caution">
    <text evidence="5">The sequence shown here is derived from an EMBL/GenBank/DDBJ whole genome shotgun (WGS) entry which is preliminary data.</text>
</comment>
<protein>
    <submittedName>
        <fullName evidence="5">Phenoloxidase-activating factor 2</fullName>
    </submittedName>
</protein>
<evidence type="ECO:0000259" key="4">
    <source>
        <dbReference type="PROSITE" id="PS50240"/>
    </source>
</evidence>
<evidence type="ECO:0000256" key="3">
    <source>
        <dbReference type="SAM" id="MobiDB-lite"/>
    </source>
</evidence>
<feature type="domain" description="Peptidase S1" evidence="4">
    <location>
        <begin position="1"/>
        <end position="242"/>
    </location>
</feature>
<dbReference type="InterPro" id="IPR001314">
    <property type="entry name" value="Peptidase_S1A"/>
</dbReference>
<dbReference type="CDD" id="cd00190">
    <property type="entry name" value="Tryp_SPc"/>
    <property type="match status" value="1"/>
</dbReference>
<organism evidence="5 6">
    <name type="scientific">Eumeta variegata</name>
    <name type="common">Bagworm moth</name>
    <name type="synonym">Eumeta japonica</name>
    <dbReference type="NCBI Taxonomy" id="151549"/>
    <lineage>
        <taxon>Eukaryota</taxon>
        <taxon>Metazoa</taxon>
        <taxon>Ecdysozoa</taxon>
        <taxon>Arthropoda</taxon>
        <taxon>Hexapoda</taxon>
        <taxon>Insecta</taxon>
        <taxon>Pterygota</taxon>
        <taxon>Neoptera</taxon>
        <taxon>Endopterygota</taxon>
        <taxon>Lepidoptera</taxon>
        <taxon>Glossata</taxon>
        <taxon>Ditrysia</taxon>
        <taxon>Tineoidea</taxon>
        <taxon>Psychidae</taxon>
        <taxon>Oiketicinae</taxon>
        <taxon>Eumeta</taxon>
    </lineage>
</organism>
<dbReference type="PRINTS" id="PR00722">
    <property type="entry name" value="CHYMOTRYPSIN"/>
</dbReference>
<dbReference type="GO" id="GO:0006508">
    <property type="term" value="P:proteolysis"/>
    <property type="evidence" value="ECO:0007669"/>
    <property type="project" value="InterPro"/>
</dbReference>
<keyword evidence="6" id="KW-1185">Reference proteome</keyword>
<proteinExistence type="inferred from homology"/>
<dbReference type="PANTHER" id="PTHR24258:SF129">
    <property type="entry name" value="LP15124P-RELATED"/>
    <property type="match status" value="1"/>
</dbReference>
<dbReference type="STRING" id="151549.A0A4C1V3I5"/>
<dbReference type="OrthoDB" id="6261922at2759"/>
<dbReference type="GO" id="GO:0004252">
    <property type="term" value="F:serine-type endopeptidase activity"/>
    <property type="evidence" value="ECO:0007669"/>
    <property type="project" value="InterPro"/>
</dbReference>
<reference evidence="5 6" key="1">
    <citation type="journal article" date="2019" name="Commun. Biol.">
        <title>The bagworm genome reveals a unique fibroin gene that provides high tensile strength.</title>
        <authorList>
            <person name="Kono N."/>
            <person name="Nakamura H."/>
            <person name="Ohtoshi R."/>
            <person name="Tomita M."/>
            <person name="Numata K."/>
            <person name="Arakawa K."/>
        </authorList>
    </citation>
    <scope>NUCLEOTIDE SEQUENCE [LARGE SCALE GENOMIC DNA]</scope>
</reference>
<dbReference type="SUPFAM" id="SSF50494">
    <property type="entry name" value="Trypsin-like serine proteases"/>
    <property type="match status" value="1"/>
</dbReference>
<dbReference type="InterPro" id="IPR043504">
    <property type="entry name" value="Peptidase_S1_PA_chymotrypsin"/>
</dbReference>
<keyword evidence="1" id="KW-1015">Disulfide bond</keyword>
<evidence type="ECO:0000313" key="6">
    <source>
        <dbReference type="Proteomes" id="UP000299102"/>
    </source>
</evidence>
<accession>A0A4C1V3I5</accession>
<evidence type="ECO:0000313" key="5">
    <source>
        <dbReference type="EMBL" id="GBP33119.1"/>
    </source>
</evidence>
<dbReference type="FunFam" id="2.40.10.10:FF:000002">
    <property type="entry name" value="Transmembrane protease serine"/>
    <property type="match status" value="1"/>
</dbReference>
<dbReference type="Proteomes" id="UP000299102">
    <property type="component" value="Unassembled WGS sequence"/>
</dbReference>
<dbReference type="InterPro" id="IPR009003">
    <property type="entry name" value="Peptidase_S1_PA"/>
</dbReference>
<dbReference type="Pfam" id="PF00089">
    <property type="entry name" value="Trypsin"/>
    <property type="match status" value="1"/>
</dbReference>
<dbReference type="PROSITE" id="PS50240">
    <property type="entry name" value="TRYPSIN_DOM"/>
    <property type="match status" value="1"/>
</dbReference>
<dbReference type="PANTHER" id="PTHR24258">
    <property type="entry name" value="SERINE PROTEASE-RELATED"/>
    <property type="match status" value="1"/>
</dbReference>
<comment type="similarity">
    <text evidence="2">Belongs to the peptidase S1 family. CLIP subfamily.</text>
</comment>
<dbReference type="Gene3D" id="2.40.10.10">
    <property type="entry name" value="Trypsin-like serine proteases"/>
    <property type="match status" value="1"/>
</dbReference>
<dbReference type="SMART" id="SM00020">
    <property type="entry name" value="Tryp_SPc"/>
    <property type="match status" value="1"/>
</dbReference>
<dbReference type="InterPro" id="IPR001254">
    <property type="entry name" value="Trypsin_dom"/>
</dbReference>
<evidence type="ECO:0000256" key="1">
    <source>
        <dbReference type="ARBA" id="ARBA00023157"/>
    </source>
</evidence>